<organism evidence="2 3">
    <name type="scientific">Cellulomonas fimi</name>
    <dbReference type="NCBI Taxonomy" id="1708"/>
    <lineage>
        <taxon>Bacteria</taxon>
        <taxon>Bacillati</taxon>
        <taxon>Actinomycetota</taxon>
        <taxon>Actinomycetes</taxon>
        <taxon>Micrococcales</taxon>
        <taxon>Cellulomonadaceae</taxon>
        <taxon>Cellulomonas</taxon>
    </lineage>
</organism>
<keyword evidence="3" id="KW-1185">Reference proteome</keyword>
<dbReference type="EMBL" id="JABCJJ010000023">
    <property type="protein sequence ID" value="NMR21098.1"/>
    <property type="molecule type" value="Genomic_DNA"/>
</dbReference>
<evidence type="ECO:0000256" key="1">
    <source>
        <dbReference type="SAM" id="MobiDB-lite"/>
    </source>
</evidence>
<dbReference type="RefSeq" id="WP_169325475.1">
    <property type="nucleotide sequence ID" value="NZ_JABCJJ010000023.1"/>
</dbReference>
<reference evidence="2 3" key="1">
    <citation type="submission" date="2020-04" db="EMBL/GenBank/DDBJ databases">
        <title>Sequencing and Assembly of C. fimi.</title>
        <authorList>
            <person name="Ramsey A.R."/>
        </authorList>
    </citation>
    <scope>NUCLEOTIDE SEQUENCE [LARGE SCALE GENOMIC DNA]</scope>
    <source>
        <strain evidence="2 3">SB</strain>
    </source>
</reference>
<feature type="compositionally biased region" description="Basic and acidic residues" evidence="1">
    <location>
        <begin position="1"/>
        <end position="18"/>
    </location>
</feature>
<comment type="caution">
    <text evidence="2">The sequence shown here is derived from an EMBL/GenBank/DDBJ whole genome shotgun (WGS) entry which is preliminary data.</text>
</comment>
<accession>A0A7Y0LZL3</accession>
<proteinExistence type="predicted"/>
<name>A0A7Y0LZL3_CELFI</name>
<sequence length="118" mass="11781">MTEPRDAAQHDPDVERATEWTGAGTVADAPEPPIAAPDVMELLAEHVPLALLVDLAAPDGPVSTAILETEGLPEDAWWDAPVVGPVDDDPSGDGPSGDGPAGDGPADAAGSDDGPLSA</sequence>
<evidence type="ECO:0000313" key="3">
    <source>
        <dbReference type="Proteomes" id="UP000562124"/>
    </source>
</evidence>
<feature type="compositionally biased region" description="Low complexity" evidence="1">
    <location>
        <begin position="103"/>
        <end position="118"/>
    </location>
</feature>
<dbReference type="AlphaFoldDB" id="A0A7Y0LZL3"/>
<protein>
    <submittedName>
        <fullName evidence="2">Uncharacterized protein</fullName>
    </submittedName>
</protein>
<dbReference type="Proteomes" id="UP000562124">
    <property type="component" value="Unassembled WGS sequence"/>
</dbReference>
<gene>
    <name evidence="2" type="ORF">HIR71_12850</name>
</gene>
<evidence type="ECO:0000313" key="2">
    <source>
        <dbReference type="EMBL" id="NMR21098.1"/>
    </source>
</evidence>
<feature type="region of interest" description="Disordered" evidence="1">
    <location>
        <begin position="1"/>
        <end position="33"/>
    </location>
</feature>
<feature type="region of interest" description="Disordered" evidence="1">
    <location>
        <begin position="70"/>
        <end position="118"/>
    </location>
</feature>